<dbReference type="EMBL" id="JAKOOW010000009">
    <property type="protein sequence ID" value="MCG6503473.1"/>
    <property type="molecule type" value="Genomic_DNA"/>
</dbReference>
<comment type="caution">
    <text evidence="2">The sequence shown here is derived from an EMBL/GenBank/DDBJ whole genome shotgun (WGS) entry which is preliminary data.</text>
</comment>
<keyword evidence="3" id="KW-1185">Reference proteome</keyword>
<feature type="domain" description="DUF551" evidence="1">
    <location>
        <begin position="95"/>
        <end position="114"/>
    </location>
</feature>
<protein>
    <submittedName>
        <fullName evidence="2">DUF551 domain-containing protein</fullName>
    </submittedName>
</protein>
<dbReference type="Pfam" id="PF04448">
    <property type="entry name" value="DUF551"/>
    <property type="match status" value="1"/>
</dbReference>
<proteinExistence type="predicted"/>
<organism evidence="2 3">
    <name type="scientific">Kingella pumchi</name>
    <dbReference type="NCBI Taxonomy" id="2779506"/>
    <lineage>
        <taxon>Bacteria</taxon>
        <taxon>Pseudomonadati</taxon>
        <taxon>Pseudomonadota</taxon>
        <taxon>Betaproteobacteria</taxon>
        <taxon>Neisseriales</taxon>
        <taxon>Neisseriaceae</taxon>
        <taxon>Kingella</taxon>
    </lineage>
</organism>
<sequence>MTPEQIEQERTAFEAWYRRWAGEEPSVLVDIEGELQYKSTADHQLFSAWLARAEQGGWIKNAKDSRPKYYGRNIVSTKLGNVFVADYDKLFCRWEMGGKIIDGVTHWQPLPQPPYAP</sequence>
<accession>A0ABS9NKZ6</accession>
<dbReference type="Proteomes" id="UP001298424">
    <property type="component" value="Unassembled WGS sequence"/>
</dbReference>
<evidence type="ECO:0000259" key="1">
    <source>
        <dbReference type="Pfam" id="PF04448"/>
    </source>
</evidence>
<dbReference type="RefSeq" id="WP_238745846.1">
    <property type="nucleotide sequence ID" value="NZ_JAKOOW010000009.1"/>
</dbReference>
<reference evidence="2 3" key="1">
    <citation type="submission" date="2022-02" db="EMBL/GenBank/DDBJ databases">
        <title>Genome sequence data of Kingella unionensis sp. nov. strain CICC 24913 (CCUG 75125).</title>
        <authorList>
            <person name="Xiao M."/>
        </authorList>
    </citation>
    <scope>NUCLEOTIDE SEQUENCE [LARGE SCALE GENOMIC DNA]</scope>
    <source>
        <strain evidence="2 3">CICC 24913</strain>
    </source>
</reference>
<name>A0ABS9NKZ6_9NEIS</name>
<gene>
    <name evidence="2" type="ORF">MB824_03050</name>
</gene>
<evidence type="ECO:0000313" key="3">
    <source>
        <dbReference type="Proteomes" id="UP001298424"/>
    </source>
</evidence>
<dbReference type="InterPro" id="IPR007539">
    <property type="entry name" value="DUF551"/>
</dbReference>
<evidence type="ECO:0000313" key="2">
    <source>
        <dbReference type="EMBL" id="MCG6503473.1"/>
    </source>
</evidence>